<sequence>MVGAYVASCKESLNPSEPMPETMDNRETNQRRGWLESFLGGSPGRVVVRLVIMSLVVGFLMAIFGLSPEAIFRSFQGFINSVFDNGFEVFRDAFAYILTGAVIVLPLWFIGRLMAAGRRR</sequence>
<dbReference type="InterPro" id="IPR049746">
    <property type="entry name" value="TcpD-like_C"/>
</dbReference>
<dbReference type="AlphaFoldDB" id="A0A1G7Y3U4"/>
<accession>A0A1G7Y3U4</accession>
<evidence type="ECO:0000313" key="3">
    <source>
        <dbReference type="EMBL" id="SDG91101.1"/>
    </source>
</evidence>
<evidence type="ECO:0000256" key="1">
    <source>
        <dbReference type="SAM" id="Phobius"/>
    </source>
</evidence>
<evidence type="ECO:0000313" key="4">
    <source>
        <dbReference type="Proteomes" id="UP000199495"/>
    </source>
</evidence>
<keyword evidence="1" id="KW-1133">Transmembrane helix</keyword>
<dbReference type="NCBIfam" id="NF040686">
    <property type="entry name" value="TcpD_dom"/>
    <property type="match status" value="1"/>
</dbReference>
<gene>
    <name evidence="3" type="ORF">SAMN04487974_11236</name>
</gene>
<feature type="domain" description="DUF6460" evidence="2">
    <location>
        <begin position="82"/>
        <end position="117"/>
    </location>
</feature>
<dbReference type="InterPro" id="IPR045594">
    <property type="entry name" value="DUF6460"/>
</dbReference>
<keyword evidence="1" id="KW-0812">Transmembrane</keyword>
<name>A0A1G7Y3U4_9HYPH</name>
<proteinExistence type="predicted"/>
<dbReference type="EMBL" id="FNCS01000012">
    <property type="protein sequence ID" value="SDG91101.1"/>
    <property type="molecule type" value="Genomic_DNA"/>
</dbReference>
<reference evidence="3 4" key="1">
    <citation type="submission" date="2016-10" db="EMBL/GenBank/DDBJ databases">
        <authorList>
            <person name="de Groot N.N."/>
        </authorList>
    </citation>
    <scope>NUCLEOTIDE SEQUENCE [LARGE SCALE GENOMIC DNA]</scope>
    <source>
        <strain evidence="3 4">CGMCC 1.10267</strain>
    </source>
</reference>
<protein>
    <recommendedName>
        <fullName evidence="2">DUF6460 domain-containing protein</fullName>
    </recommendedName>
</protein>
<feature type="transmembrane region" description="Helical" evidence="1">
    <location>
        <begin position="46"/>
        <end position="66"/>
    </location>
</feature>
<feature type="transmembrane region" description="Helical" evidence="1">
    <location>
        <begin position="93"/>
        <end position="115"/>
    </location>
</feature>
<dbReference type="Proteomes" id="UP000199495">
    <property type="component" value="Unassembled WGS sequence"/>
</dbReference>
<evidence type="ECO:0000259" key="2">
    <source>
        <dbReference type="Pfam" id="PF20061"/>
    </source>
</evidence>
<keyword evidence="1" id="KW-0472">Membrane</keyword>
<organism evidence="3 4">
    <name type="scientific">Pelagibacterium luteolum</name>
    <dbReference type="NCBI Taxonomy" id="440168"/>
    <lineage>
        <taxon>Bacteria</taxon>
        <taxon>Pseudomonadati</taxon>
        <taxon>Pseudomonadota</taxon>
        <taxon>Alphaproteobacteria</taxon>
        <taxon>Hyphomicrobiales</taxon>
        <taxon>Devosiaceae</taxon>
        <taxon>Pelagibacterium</taxon>
    </lineage>
</organism>
<dbReference type="Pfam" id="PF20061">
    <property type="entry name" value="DUF6460"/>
    <property type="match status" value="1"/>
</dbReference>
<dbReference type="STRING" id="440168.SAMN04487974_11236"/>
<keyword evidence="4" id="KW-1185">Reference proteome</keyword>